<dbReference type="PANTHER" id="PTHR47150:SF5">
    <property type="entry name" value="OS07G0546750 PROTEIN"/>
    <property type="match status" value="1"/>
</dbReference>
<sequence length="195" mass="21986">YLRQTTPDDLENLIAENAERGFPGMIGSLDCMHWCWKNCPTAWEGAFRGKEKTSTVIMEAVASKSLWIWYAFFGMKGANNDLNVQFTVNGGMYGQGYYLTDGIYPAWVIFQSSISAPHGNKRKRYAVEQEAVRKDVERTFGLWKVDAMNNVVLACIILHNMIVVDKLPFSSLSHDYLLDDNWVSPARPAAAPRAP</sequence>
<dbReference type="InterPro" id="IPR006912">
    <property type="entry name" value="Harbinger_derived_prot"/>
</dbReference>
<protein>
    <recommendedName>
        <fullName evidence="3">DDE Tnp4 domain-containing protein</fullName>
    </recommendedName>
</protein>
<dbReference type="EMBL" id="JH159157">
    <property type="protein sequence ID" value="EGZ12293.1"/>
    <property type="molecule type" value="Genomic_DNA"/>
</dbReference>
<dbReference type="GeneID" id="20639000"/>
<feature type="non-terminal residue" evidence="1">
    <location>
        <position position="195"/>
    </location>
</feature>
<proteinExistence type="predicted"/>
<evidence type="ECO:0000313" key="1">
    <source>
        <dbReference type="EMBL" id="EGZ12293.1"/>
    </source>
</evidence>
<reference evidence="1 2" key="1">
    <citation type="journal article" date="2006" name="Science">
        <title>Phytophthora genome sequences uncover evolutionary origins and mechanisms of pathogenesis.</title>
        <authorList>
            <person name="Tyler B.M."/>
            <person name="Tripathy S."/>
            <person name="Zhang X."/>
            <person name="Dehal P."/>
            <person name="Jiang R.H."/>
            <person name="Aerts A."/>
            <person name="Arredondo F.D."/>
            <person name="Baxter L."/>
            <person name="Bensasson D."/>
            <person name="Beynon J.L."/>
            <person name="Chapman J."/>
            <person name="Damasceno C.M."/>
            <person name="Dorrance A.E."/>
            <person name="Dou D."/>
            <person name="Dickerman A.W."/>
            <person name="Dubchak I.L."/>
            <person name="Garbelotto M."/>
            <person name="Gijzen M."/>
            <person name="Gordon S.G."/>
            <person name="Govers F."/>
            <person name="Grunwald N.J."/>
            <person name="Huang W."/>
            <person name="Ivors K.L."/>
            <person name="Jones R.W."/>
            <person name="Kamoun S."/>
            <person name="Krampis K."/>
            <person name="Lamour K.H."/>
            <person name="Lee M.K."/>
            <person name="McDonald W.H."/>
            <person name="Medina M."/>
            <person name="Meijer H.J."/>
            <person name="Nordberg E.K."/>
            <person name="Maclean D.J."/>
            <person name="Ospina-Giraldo M.D."/>
            <person name="Morris P.F."/>
            <person name="Phuntumart V."/>
            <person name="Putnam N.H."/>
            <person name="Rash S."/>
            <person name="Rose J.K."/>
            <person name="Sakihama Y."/>
            <person name="Salamov A.A."/>
            <person name="Savidor A."/>
            <person name="Scheuring C.F."/>
            <person name="Smith B.M."/>
            <person name="Sobral B.W."/>
            <person name="Terry A."/>
            <person name="Torto-Alalibo T.A."/>
            <person name="Win J."/>
            <person name="Xu Z."/>
            <person name="Zhang H."/>
            <person name="Grigoriev I.V."/>
            <person name="Rokhsar D.S."/>
            <person name="Boore J.L."/>
        </authorList>
    </citation>
    <scope>NUCLEOTIDE SEQUENCE [LARGE SCALE GENOMIC DNA]</scope>
    <source>
        <strain evidence="1 2">P6497</strain>
    </source>
</reference>
<dbReference type="STRING" id="1094619.G4ZVV7"/>
<dbReference type="PANTHER" id="PTHR47150">
    <property type="entry name" value="OS12G0169200 PROTEIN"/>
    <property type="match status" value="1"/>
</dbReference>
<keyword evidence="2" id="KW-1185">Reference proteome</keyword>
<evidence type="ECO:0000313" key="2">
    <source>
        <dbReference type="Proteomes" id="UP000002640"/>
    </source>
</evidence>
<dbReference type="KEGG" id="psoj:PHYSODRAFT_258783"/>
<gene>
    <name evidence="1" type="ORF">PHYSODRAFT_258783</name>
</gene>
<dbReference type="InParanoid" id="G4ZVV7"/>
<evidence type="ECO:0008006" key="3">
    <source>
        <dbReference type="Google" id="ProtNLM"/>
    </source>
</evidence>
<name>G4ZVV7_PHYSP</name>
<accession>G4ZVV7</accession>
<dbReference type="Pfam" id="PF04827">
    <property type="entry name" value="Plant_tran"/>
    <property type="match status" value="1"/>
</dbReference>
<feature type="non-terminal residue" evidence="1">
    <location>
        <position position="1"/>
    </location>
</feature>
<dbReference type="RefSeq" id="XP_009532626.1">
    <property type="nucleotide sequence ID" value="XM_009534331.1"/>
</dbReference>
<organism evidence="1 2">
    <name type="scientific">Phytophthora sojae (strain P6497)</name>
    <name type="common">Soybean stem and root rot agent</name>
    <name type="synonym">Phytophthora megasperma f. sp. glycines</name>
    <dbReference type="NCBI Taxonomy" id="1094619"/>
    <lineage>
        <taxon>Eukaryota</taxon>
        <taxon>Sar</taxon>
        <taxon>Stramenopiles</taxon>
        <taxon>Oomycota</taxon>
        <taxon>Peronosporomycetes</taxon>
        <taxon>Peronosporales</taxon>
        <taxon>Peronosporaceae</taxon>
        <taxon>Phytophthora</taxon>
    </lineage>
</organism>
<dbReference type="AlphaFoldDB" id="G4ZVV7"/>
<dbReference type="Proteomes" id="UP000002640">
    <property type="component" value="Unassembled WGS sequence"/>
</dbReference>